<dbReference type="Pfam" id="PF04024">
    <property type="entry name" value="PspC"/>
    <property type="match status" value="1"/>
</dbReference>
<evidence type="ECO:0000313" key="9">
    <source>
        <dbReference type="EMBL" id="AZZ38973.1"/>
    </source>
</evidence>
<reference evidence="10" key="1">
    <citation type="submission" date="2017-12" db="EMBL/GenBank/DDBJ databases">
        <title>Whole genome sequencing of Acidipropionibacterium jensenii strains JS279 and JS280.</title>
        <authorList>
            <person name="Deptula P."/>
            <person name="Laine P."/>
            <person name="Smolander O.-P."/>
            <person name="Paulin L."/>
            <person name="Auvinen P."/>
            <person name="Varmanen P."/>
        </authorList>
    </citation>
    <scope>NUCLEOTIDE SEQUENCE [LARGE SCALE GENOMIC DNA]</scope>
    <source>
        <strain evidence="10">JS280</strain>
    </source>
</reference>
<evidence type="ECO:0000256" key="7">
    <source>
        <dbReference type="SAM" id="Phobius"/>
    </source>
</evidence>
<dbReference type="Proteomes" id="UP000285875">
    <property type="component" value="Chromosome"/>
</dbReference>
<dbReference type="AlphaFoldDB" id="A0A3Q9UJI1"/>
<feature type="transmembrane region" description="Helical" evidence="7">
    <location>
        <begin position="309"/>
        <end position="331"/>
    </location>
</feature>
<feature type="region of interest" description="Disordered" evidence="6">
    <location>
        <begin position="35"/>
        <end position="56"/>
    </location>
</feature>
<dbReference type="EMBL" id="CP025570">
    <property type="protein sequence ID" value="AZZ38973.1"/>
    <property type="molecule type" value="Genomic_DNA"/>
</dbReference>
<dbReference type="PANTHER" id="PTHR33885">
    <property type="entry name" value="PHAGE SHOCK PROTEIN C"/>
    <property type="match status" value="1"/>
</dbReference>
<feature type="domain" description="Phage shock protein PspC N-terminal" evidence="8">
    <location>
        <begin position="70"/>
        <end position="122"/>
    </location>
</feature>
<evidence type="ECO:0000259" key="8">
    <source>
        <dbReference type="Pfam" id="PF04024"/>
    </source>
</evidence>
<dbReference type="PANTHER" id="PTHR33885:SF3">
    <property type="entry name" value="PHAGE SHOCK PROTEIN C"/>
    <property type="match status" value="1"/>
</dbReference>
<proteinExistence type="predicted"/>
<feature type="transmembrane region" description="Helical" evidence="7">
    <location>
        <begin position="165"/>
        <end position="180"/>
    </location>
</feature>
<keyword evidence="4 7" id="KW-1133">Transmembrane helix</keyword>
<sequence length="451" mass="47963">MPPTLTPQSSRIHLRTVEWVLDQGARRCCRRPDRCSMEGMTSRTAPPTTGRSGSDSLDIGAQTRIWQQVQRSDQRVAGGVCRGLARHWDVDPLLIRVLAALLALSAGIGVVLYAAAWVLMPTTQGRSIADQRTPRLTRLKGWQMTVLLIAVWALAMPVLGHLTPFGVGPAVVLAIGYWLVRRARRRAAVASPASLTPLIPEADDTEGRQTLAHQHDDQTQGQIGTGPLATFDPYRPTVETVPVQTPARPDRFRRSWLLLLAMVVLSGIAMAVGIHSPVPHPLILGLALAVAVMAGFQVLGVWTRRPHLGVTLGLAATLALTGTVAVSQAGLPSRVASGAAASMVWTDAADLPADGVTVVAAESTIDASDLTLSRDRTTTVAVVGSDMTIVMPRQTTLNLLTETTGGTVSRPDGTELFSGGSDYWTGPREPGAATWTLNLRVIGANVKVVTS</sequence>
<dbReference type="KEGG" id="aji:C0Z10_03495"/>
<dbReference type="GO" id="GO:0005886">
    <property type="term" value="C:plasma membrane"/>
    <property type="evidence" value="ECO:0007669"/>
    <property type="project" value="UniProtKB-SubCell"/>
</dbReference>
<evidence type="ECO:0000256" key="2">
    <source>
        <dbReference type="ARBA" id="ARBA00022475"/>
    </source>
</evidence>
<feature type="compositionally biased region" description="Polar residues" evidence="6">
    <location>
        <begin position="39"/>
        <end position="55"/>
    </location>
</feature>
<dbReference type="InterPro" id="IPR007168">
    <property type="entry name" value="Phageshock_PspC_N"/>
</dbReference>
<evidence type="ECO:0000256" key="1">
    <source>
        <dbReference type="ARBA" id="ARBA00004162"/>
    </source>
</evidence>
<accession>A0A3Q9UJI1</accession>
<evidence type="ECO:0000256" key="3">
    <source>
        <dbReference type="ARBA" id="ARBA00022692"/>
    </source>
</evidence>
<feature type="region of interest" description="Disordered" evidence="6">
    <location>
        <begin position="207"/>
        <end position="233"/>
    </location>
</feature>
<feature type="transmembrane region" description="Helical" evidence="7">
    <location>
        <begin position="282"/>
        <end position="302"/>
    </location>
</feature>
<gene>
    <name evidence="9" type="ORF">C0Z10_03495</name>
</gene>
<keyword evidence="3 7" id="KW-0812">Transmembrane</keyword>
<evidence type="ECO:0000256" key="4">
    <source>
        <dbReference type="ARBA" id="ARBA00022989"/>
    </source>
</evidence>
<evidence type="ECO:0000256" key="6">
    <source>
        <dbReference type="SAM" id="MobiDB-lite"/>
    </source>
</evidence>
<keyword evidence="2" id="KW-1003">Cell membrane</keyword>
<feature type="transmembrane region" description="Helical" evidence="7">
    <location>
        <begin position="93"/>
        <end position="120"/>
    </location>
</feature>
<feature type="transmembrane region" description="Helical" evidence="7">
    <location>
        <begin position="141"/>
        <end position="159"/>
    </location>
</feature>
<keyword evidence="5 7" id="KW-0472">Membrane</keyword>
<dbReference type="InterPro" id="IPR052027">
    <property type="entry name" value="PspC"/>
</dbReference>
<feature type="transmembrane region" description="Helical" evidence="7">
    <location>
        <begin position="256"/>
        <end position="276"/>
    </location>
</feature>
<comment type="subcellular location">
    <subcellularLocation>
        <location evidence="1">Cell membrane</location>
        <topology evidence="1">Single-pass membrane protein</topology>
    </subcellularLocation>
</comment>
<organism evidence="9 10">
    <name type="scientific">Acidipropionibacterium jensenii</name>
    <dbReference type="NCBI Taxonomy" id="1749"/>
    <lineage>
        <taxon>Bacteria</taxon>
        <taxon>Bacillati</taxon>
        <taxon>Actinomycetota</taxon>
        <taxon>Actinomycetes</taxon>
        <taxon>Propionibacteriales</taxon>
        <taxon>Propionibacteriaceae</taxon>
        <taxon>Acidipropionibacterium</taxon>
    </lineage>
</organism>
<evidence type="ECO:0000256" key="5">
    <source>
        <dbReference type="ARBA" id="ARBA00023136"/>
    </source>
</evidence>
<protein>
    <submittedName>
        <fullName evidence="9">PspC domain-containing protein</fullName>
    </submittedName>
</protein>
<evidence type="ECO:0000313" key="10">
    <source>
        <dbReference type="Proteomes" id="UP000285875"/>
    </source>
</evidence>
<name>A0A3Q9UJI1_9ACTN</name>